<dbReference type="GO" id="GO:0003676">
    <property type="term" value="F:nucleic acid binding"/>
    <property type="evidence" value="ECO:0007669"/>
    <property type="project" value="InterPro"/>
</dbReference>
<dbReference type="Pfam" id="PF16087">
    <property type="entry name" value="DUF4817"/>
    <property type="match status" value="1"/>
</dbReference>
<feature type="domain" description="DUF4817" evidence="1">
    <location>
        <begin position="7"/>
        <end position="60"/>
    </location>
</feature>
<comment type="caution">
    <text evidence="2">The sequence shown here is derived from an EMBL/GenBank/DDBJ whole genome shotgun (WGS) entry which is preliminary data.</text>
</comment>
<evidence type="ECO:0000313" key="3">
    <source>
        <dbReference type="EMBL" id="CAF3597247.1"/>
    </source>
</evidence>
<dbReference type="PANTHER" id="PTHR47326:SF1">
    <property type="entry name" value="HTH PSQ-TYPE DOMAIN-CONTAINING PROTEIN"/>
    <property type="match status" value="1"/>
</dbReference>
<gene>
    <name evidence="3" type="ORF">JBS370_LOCUS3600</name>
    <name evidence="2" type="ORF">ZHD862_LOCUS34267</name>
</gene>
<proteinExistence type="predicted"/>
<organism evidence="2 4">
    <name type="scientific">Rotaria sordida</name>
    <dbReference type="NCBI Taxonomy" id="392033"/>
    <lineage>
        <taxon>Eukaryota</taxon>
        <taxon>Metazoa</taxon>
        <taxon>Spiralia</taxon>
        <taxon>Gnathifera</taxon>
        <taxon>Rotifera</taxon>
        <taxon>Eurotatoria</taxon>
        <taxon>Bdelloidea</taxon>
        <taxon>Philodinida</taxon>
        <taxon>Philodinidae</taxon>
        <taxon>Rotaria</taxon>
    </lineage>
</organism>
<dbReference type="InterPro" id="IPR032135">
    <property type="entry name" value="DUF4817"/>
</dbReference>
<reference evidence="2" key="1">
    <citation type="submission" date="2021-02" db="EMBL/GenBank/DDBJ databases">
        <authorList>
            <person name="Nowell W R."/>
        </authorList>
    </citation>
    <scope>NUCLEOTIDE SEQUENCE</scope>
</reference>
<dbReference type="AlphaFoldDB" id="A0A815N2V6"/>
<evidence type="ECO:0000259" key="1">
    <source>
        <dbReference type="Pfam" id="PF16087"/>
    </source>
</evidence>
<dbReference type="Proteomes" id="UP000663836">
    <property type="component" value="Unassembled WGS sequence"/>
</dbReference>
<dbReference type="PANTHER" id="PTHR47326">
    <property type="entry name" value="TRANSPOSABLE ELEMENT TC3 TRANSPOSASE-LIKE PROTEIN"/>
    <property type="match status" value="1"/>
</dbReference>
<dbReference type="Proteomes" id="UP000663864">
    <property type="component" value="Unassembled WGS sequence"/>
</dbReference>
<dbReference type="Gene3D" id="3.30.420.10">
    <property type="entry name" value="Ribonuclease H-like superfamily/Ribonuclease H"/>
    <property type="match status" value="1"/>
</dbReference>
<accession>A0A815N2V6</accession>
<dbReference type="EMBL" id="CAJNOT010004350">
    <property type="protein sequence ID" value="CAF1428506.1"/>
    <property type="molecule type" value="Genomic_DNA"/>
</dbReference>
<dbReference type="EMBL" id="CAJOBD010000156">
    <property type="protein sequence ID" value="CAF3597247.1"/>
    <property type="molecule type" value="Genomic_DNA"/>
</dbReference>
<protein>
    <recommendedName>
        <fullName evidence="1">DUF4817 domain-containing protein</fullName>
    </recommendedName>
</protein>
<dbReference type="InterPro" id="IPR036397">
    <property type="entry name" value="RNaseH_sf"/>
</dbReference>
<evidence type="ECO:0000313" key="4">
    <source>
        <dbReference type="Proteomes" id="UP000663864"/>
    </source>
</evidence>
<name>A0A815N2V6_9BILA</name>
<evidence type="ECO:0000313" key="2">
    <source>
        <dbReference type="EMBL" id="CAF1428506.1"/>
    </source>
</evidence>
<sequence length="333" mass="39243">MPRTLTKEQRIFVLKQWWISGKISLTVNATFRNEFPDEKVPTRQTMSRLAKKFDETGSIEDEPRNGRPITVRTEENRQRVSQTFLLNPRTSQRRASDDLNISCTSLQRLMKDLNLKPYKPRLLQALNEDNPDWRLEFCEWILDSTQDDQTLLDQILWTDEATFRTNGRVNRHNCVYWSDTNPYFIIEQELNVPQVIVWGGIWSNGDNIIPQLREHSAFQTMIWQQDGAPPHYGQIVRDYLDDTFLQWIGRRGTVEWPPRSPDLTPCDFSQWGIIKDRVYAQQLRDVNHLKLLIELEFTSFNNNIELCQAICCSVADRCYMCINTEGKQFEHLL</sequence>